<keyword evidence="5" id="KW-0411">Iron-sulfur</keyword>
<keyword evidence="4" id="KW-0408">Iron</keyword>
<gene>
    <name evidence="8" type="ORF">ONT16_17345</name>
</gene>
<evidence type="ECO:0000259" key="7">
    <source>
        <dbReference type="PROSITE" id="PS51918"/>
    </source>
</evidence>
<evidence type="ECO:0000256" key="5">
    <source>
        <dbReference type="ARBA" id="ARBA00023014"/>
    </source>
</evidence>
<reference evidence="8" key="1">
    <citation type="submission" date="2022-11" db="EMBL/GenBank/DDBJ databases">
        <title>Genomic repertoires linked with pathogenic potency of arthritogenic Prevotella copri isolated from the gut of rheumatoid arthritis patients.</title>
        <authorList>
            <person name="Nii T."/>
            <person name="Maeda Y."/>
            <person name="Motooka D."/>
            <person name="Naito M."/>
            <person name="Matsumoto Y."/>
            <person name="Ogawa T."/>
            <person name="Oguro-Igashira E."/>
            <person name="Kishikawa T."/>
            <person name="Yamashita M."/>
            <person name="Koizumi S."/>
            <person name="Kurakawa T."/>
            <person name="Okumura R."/>
            <person name="Kayama H."/>
            <person name="Murakami M."/>
            <person name="Sakaguchi T."/>
            <person name="Das B."/>
            <person name="Nakamura S."/>
            <person name="Okada Y."/>
            <person name="Kumanogoh A."/>
            <person name="Takeda K."/>
        </authorList>
    </citation>
    <scope>NUCLEOTIDE SEQUENCE</scope>
    <source>
        <strain evidence="8">F3-75</strain>
    </source>
</reference>
<dbReference type="GO" id="GO:0051536">
    <property type="term" value="F:iron-sulfur cluster binding"/>
    <property type="evidence" value="ECO:0007669"/>
    <property type="project" value="UniProtKB-KW"/>
</dbReference>
<dbReference type="NCBIfam" id="TIGR04085">
    <property type="entry name" value="rSAM_more_4Fe4S"/>
    <property type="match status" value="1"/>
</dbReference>
<dbReference type="EMBL" id="JAPDVK010000009">
    <property type="protein sequence ID" value="MCW4129977.1"/>
    <property type="molecule type" value="Genomic_DNA"/>
</dbReference>
<evidence type="ECO:0000256" key="3">
    <source>
        <dbReference type="ARBA" id="ARBA00022723"/>
    </source>
</evidence>
<accession>A0AAP3BHA0</accession>
<dbReference type="SFLD" id="SFLDG01384">
    <property type="entry name" value="thioether_bond_formation_requi"/>
    <property type="match status" value="1"/>
</dbReference>
<comment type="similarity">
    <text evidence="6">Belongs to the radical SAM superfamily. Anaerobic sulfatase-maturating enzyme family.</text>
</comment>
<evidence type="ECO:0000256" key="2">
    <source>
        <dbReference type="ARBA" id="ARBA00022691"/>
    </source>
</evidence>
<sequence length="483" mass="57416">MNKEKAYIEFESGDKHYVYDRFSNEFLQVENDLLVGGHIGEESIKRLQNENGILLPYSVPELSISKDRTLEEKISDKLNRNIVQLCFITTENCNLRCKYCVYSGAYKDMRTHNIKHEMSWSLAKNIVDFFLTRGSINTISFYGGESLIEYKLIKQVVEYVRGKNVNINFAMNTNLTLLTEDILDFLIKYQFAITISLDGPKEVHDLYRITKNNKPTHELVERNLIFIRKKNEEYFLNKVFYNVLIVPHPYDLDTVDRYFSGDLFNNVPLDSFRILTLNSTENDFATVTNYYEFLKRFQEYSRHLFVRRHIEGNTDFSDMKISYRYQVTRIKKIIFREMKNLDEYSFYWPNGICVLGLRSVIVNSTGVFYPCETLYDKQEMSIGNIRDGIDNKTVINYTKEYIDHGNKLCKYCWAFRFCAHCFTFAFDKNQYSMNKKLWECKMTKKGLLKDFKLFMEIYSQNSKAFDYLLEEEPYEKFSYMLTD</sequence>
<dbReference type="SFLD" id="SFLDG01067">
    <property type="entry name" value="SPASM/twitch_domain_containing"/>
    <property type="match status" value="1"/>
</dbReference>
<keyword evidence="3" id="KW-0479">Metal-binding</keyword>
<dbReference type="AlphaFoldDB" id="A0AAP3BHA0"/>
<evidence type="ECO:0000256" key="1">
    <source>
        <dbReference type="ARBA" id="ARBA00001966"/>
    </source>
</evidence>
<dbReference type="InterPro" id="IPR023885">
    <property type="entry name" value="4Fe4S-binding_SPASM_dom"/>
</dbReference>
<dbReference type="InterPro" id="IPR013785">
    <property type="entry name" value="Aldolase_TIM"/>
</dbReference>
<dbReference type="RefSeq" id="WP_264967329.1">
    <property type="nucleotide sequence ID" value="NZ_JAPDVK010000009.1"/>
</dbReference>
<dbReference type="Gene3D" id="3.20.20.70">
    <property type="entry name" value="Aldolase class I"/>
    <property type="match status" value="1"/>
</dbReference>
<dbReference type="PANTHER" id="PTHR43273">
    <property type="entry name" value="ANAEROBIC SULFATASE-MATURATING ENZYME HOMOLOG ASLB-RELATED"/>
    <property type="match status" value="1"/>
</dbReference>
<dbReference type="PROSITE" id="PS51918">
    <property type="entry name" value="RADICAL_SAM"/>
    <property type="match status" value="1"/>
</dbReference>
<evidence type="ECO:0000256" key="4">
    <source>
        <dbReference type="ARBA" id="ARBA00023004"/>
    </source>
</evidence>
<name>A0AAP3BHA0_9BACT</name>
<proteinExistence type="inferred from homology"/>
<organism evidence="8 9">
    <name type="scientific">Segatella copri</name>
    <dbReference type="NCBI Taxonomy" id="165179"/>
    <lineage>
        <taxon>Bacteria</taxon>
        <taxon>Pseudomonadati</taxon>
        <taxon>Bacteroidota</taxon>
        <taxon>Bacteroidia</taxon>
        <taxon>Bacteroidales</taxon>
        <taxon>Prevotellaceae</taxon>
        <taxon>Segatella</taxon>
    </lineage>
</organism>
<dbReference type="SUPFAM" id="SSF102114">
    <property type="entry name" value="Radical SAM enzymes"/>
    <property type="match status" value="1"/>
</dbReference>
<dbReference type="InterPro" id="IPR023867">
    <property type="entry name" value="Sulphatase_maturase_rSAM"/>
</dbReference>
<dbReference type="GO" id="GO:0046872">
    <property type="term" value="F:metal ion binding"/>
    <property type="evidence" value="ECO:0007669"/>
    <property type="project" value="UniProtKB-KW"/>
</dbReference>
<comment type="cofactor">
    <cofactor evidence="1">
        <name>[4Fe-4S] cluster</name>
        <dbReference type="ChEBI" id="CHEBI:49883"/>
    </cofactor>
</comment>
<dbReference type="CDD" id="cd01335">
    <property type="entry name" value="Radical_SAM"/>
    <property type="match status" value="1"/>
</dbReference>
<dbReference type="Proteomes" id="UP001209344">
    <property type="component" value="Unassembled WGS sequence"/>
</dbReference>
<evidence type="ECO:0000313" key="8">
    <source>
        <dbReference type="EMBL" id="MCW4129977.1"/>
    </source>
</evidence>
<dbReference type="InterPro" id="IPR007197">
    <property type="entry name" value="rSAM"/>
</dbReference>
<comment type="caution">
    <text evidence="8">The sequence shown here is derived from an EMBL/GenBank/DDBJ whole genome shotgun (WGS) entry which is preliminary data.</text>
</comment>
<keyword evidence="2" id="KW-0949">S-adenosyl-L-methionine</keyword>
<dbReference type="GO" id="GO:0016491">
    <property type="term" value="F:oxidoreductase activity"/>
    <property type="evidence" value="ECO:0007669"/>
    <property type="project" value="InterPro"/>
</dbReference>
<evidence type="ECO:0000256" key="6">
    <source>
        <dbReference type="ARBA" id="ARBA00023601"/>
    </source>
</evidence>
<dbReference type="Pfam" id="PF04055">
    <property type="entry name" value="Radical_SAM"/>
    <property type="match status" value="1"/>
</dbReference>
<dbReference type="InterPro" id="IPR058240">
    <property type="entry name" value="rSAM_sf"/>
</dbReference>
<protein>
    <submittedName>
        <fullName evidence="8">Radical SAM protein</fullName>
    </submittedName>
</protein>
<dbReference type="PANTHER" id="PTHR43273:SF3">
    <property type="entry name" value="ANAEROBIC SULFATASE-MATURATING ENZYME HOMOLOG ASLB-RELATED"/>
    <property type="match status" value="1"/>
</dbReference>
<dbReference type="SFLD" id="SFLDG01386">
    <property type="entry name" value="main_SPASM_domain-containing"/>
    <property type="match status" value="1"/>
</dbReference>
<evidence type="ECO:0000313" key="9">
    <source>
        <dbReference type="Proteomes" id="UP001209344"/>
    </source>
</evidence>
<feature type="domain" description="Radical SAM core" evidence="7">
    <location>
        <begin position="79"/>
        <end position="336"/>
    </location>
</feature>
<dbReference type="SFLD" id="SFLDS00029">
    <property type="entry name" value="Radical_SAM"/>
    <property type="match status" value="1"/>
</dbReference>